<dbReference type="PANTHER" id="PTHR43737">
    <property type="entry name" value="BLL7424 PROTEIN"/>
    <property type="match status" value="1"/>
</dbReference>
<feature type="domain" description="Secretion system C-terminal sorting" evidence="1">
    <location>
        <begin position="441"/>
        <end position="508"/>
    </location>
</feature>
<dbReference type="Pfam" id="PF07394">
    <property type="entry name" value="DUF1501"/>
    <property type="match status" value="1"/>
</dbReference>
<dbReference type="InterPro" id="IPR010869">
    <property type="entry name" value="DUF1501"/>
</dbReference>
<accession>A0A3D9L7G4</accession>
<reference evidence="2 3" key="1">
    <citation type="submission" date="2018-07" db="EMBL/GenBank/DDBJ databases">
        <title>Genomic Encyclopedia of Type Strains, Phase IV (KMG-IV): sequencing the most valuable type-strain genomes for metagenomic binning, comparative biology and taxonomic classification.</title>
        <authorList>
            <person name="Goeker M."/>
        </authorList>
    </citation>
    <scope>NUCLEOTIDE SEQUENCE [LARGE SCALE GENOMIC DNA]</scope>
    <source>
        <strain evidence="2 3">DSM 4134</strain>
    </source>
</reference>
<protein>
    <submittedName>
        <fullName evidence="2">Putative secreted protein (Por secretion system target)</fullName>
    </submittedName>
</protein>
<organism evidence="2 3">
    <name type="scientific">Marinoscillum furvescens DSM 4134</name>
    <dbReference type="NCBI Taxonomy" id="1122208"/>
    <lineage>
        <taxon>Bacteria</taxon>
        <taxon>Pseudomonadati</taxon>
        <taxon>Bacteroidota</taxon>
        <taxon>Cytophagia</taxon>
        <taxon>Cytophagales</taxon>
        <taxon>Reichenbachiellaceae</taxon>
        <taxon>Marinoscillum</taxon>
    </lineage>
</organism>
<name>A0A3D9L7G4_MARFU</name>
<dbReference type="OrthoDB" id="9779968at2"/>
<dbReference type="EMBL" id="QREG01000004">
    <property type="protein sequence ID" value="REE01288.1"/>
    <property type="molecule type" value="Genomic_DNA"/>
</dbReference>
<dbReference type="NCBIfam" id="TIGR04183">
    <property type="entry name" value="Por_Secre_tail"/>
    <property type="match status" value="1"/>
</dbReference>
<keyword evidence="3" id="KW-1185">Reference proteome</keyword>
<dbReference type="Proteomes" id="UP000256779">
    <property type="component" value="Unassembled WGS sequence"/>
</dbReference>
<dbReference type="RefSeq" id="WP_115867360.1">
    <property type="nucleotide sequence ID" value="NZ_QREG01000004.1"/>
</dbReference>
<evidence type="ECO:0000313" key="2">
    <source>
        <dbReference type="EMBL" id="REE01288.1"/>
    </source>
</evidence>
<dbReference type="PANTHER" id="PTHR43737:SF1">
    <property type="entry name" value="DUF1501 DOMAIN-CONTAINING PROTEIN"/>
    <property type="match status" value="1"/>
</dbReference>
<evidence type="ECO:0000313" key="3">
    <source>
        <dbReference type="Proteomes" id="UP000256779"/>
    </source>
</evidence>
<proteinExistence type="predicted"/>
<dbReference type="AlphaFoldDB" id="A0A3D9L7G4"/>
<comment type="caution">
    <text evidence="2">The sequence shown here is derived from an EMBL/GenBank/DDBJ whole genome shotgun (WGS) entry which is preliminary data.</text>
</comment>
<sequence length="516" mass="57389">MRRRSFLRHVTHSLAVPGVLGSMGFRMPGPNSLPSLLRMAADQDRVLVLVFLEGGNDGLNTVVPLDQLSVLNKLRPHVILPEERLHRLPDADIGLHPALGGLKSLYNENRLQVIQNVGYPAQNYSHFRSTDIWMSGSDSDELINSGWTGRYLADEFPGYPEAFPNDDMADPLSIEMGYGSSLLFQGPQSTMSMVIGDPNSFYELVDNEEPEVPDTLAGDKLRYIRLIAKQSQQYGEVVTAAAHKVKKQQDFPQTYIGQQLQIVSRLIAGGLRTPLYLVRLGGFDTHDAQVEEGDHTTGEHNELLTQLDEAVMAFMKDLEYQGTDDKVLGMTFSEFGRRIVSNASLGTDHGAAAPMFFFGNAVKGGVVGNNPQLSSSMSYDDNLPWEFDFRQLYGSVMDQWLGASNDRIQNALFDTYDPVEIIGNRARLLAGQKPETRGIIVYPNPLNGHATIRVSATQEPVAIQLIDLQGRRLETMYTGVIAGEQSFQWDTHRLPRGKYFVTVTGQNTRRVFPVVK</sequence>
<gene>
    <name evidence="2" type="ORF">C7460_104308</name>
</gene>
<dbReference type="Pfam" id="PF18962">
    <property type="entry name" value="Por_Secre_tail"/>
    <property type="match status" value="1"/>
</dbReference>
<evidence type="ECO:0000259" key="1">
    <source>
        <dbReference type="Pfam" id="PF18962"/>
    </source>
</evidence>
<dbReference type="InterPro" id="IPR026444">
    <property type="entry name" value="Secre_tail"/>
</dbReference>